<evidence type="ECO:0000313" key="1">
    <source>
        <dbReference type="EMBL" id="KZS06491.1"/>
    </source>
</evidence>
<reference evidence="1 2" key="1">
    <citation type="submission" date="2016-03" db="EMBL/GenBank/DDBJ databases">
        <title>EvidentialGene: Evidence-directed Construction of Genes on Genomes.</title>
        <authorList>
            <person name="Gilbert D.G."/>
            <person name="Choi J.-H."/>
            <person name="Mockaitis K."/>
            <person name="Colbourne J."/>
            <person name="Pfrender M."/>
        </authorList>
    </citation>
    <scope>NUCLEOTIDE SEQUENCE [LARGE SCALE GENOMIC DNA]</scope>
    <source>
        <strain evidence="1 2">Xinb3</strain>
        <tissue evidence="1">Complete organism</tissue>
    </source>
</reference>
<gene>
    <name evidence="1" type="ORF">APZ42_030039</name>
</gene>
<organism evidence="1 2">
    <name type="scientific">Daphnia magna</name>
    <dbReference type="NCBI Taxonomy" id="35525"/>
    <lineage>
        <taxon>Eukaryota</taxon>
        <taxon>Metazoa</taxon>
        <taxon>Ecdysozoa</taxon>
        <taxon>Arthropoda</taxon>
        <taxon>Crustacea</taxon>
        <taxon>Branchiopoda</taxon>
        <taxon>Diplostraca</taxon>
        <taxon>Cladocera</taxon>
        <taxon>Anomopoda</taxon>
        <taxon>Daphniidae</taxon>
        <taxon>Daphnia</taxon>
    </lineage>
</organism>
<evidence type="ECO:0000313" key="2">
    <source>
        <dbReference type="Proteomes" id="UP000076858"/>
    </source>
</evidence>
<dbReference type="Proteomes" id="UP000076858">
    <property type="component" value="Unassembled WGS sequence"/>
</dbReference>
<proteinExistence type="predicted"/>
<name>A0A164P3W9_9CRUS</name>
<feature type="non-terminal residue" evidence="1">
    <location>
        <position position="1"/>
    </location>
</feature>
<protein>
    <submittedName>
        <fullName evidence="1">Uncharacterized protein</fullName>
    </submittedName>
</protein>
<dbReference type="EMBL" id="LRGB01002710">
    <property type="protein sequence ID" value="KZS06491.1"/>
    <property type="molecule type" value="Genomic_DNA"/>
</dbReference>
<comment type="caution">
    <text evidence="1">The sequence shown here is derived from an EMBL/GenBank/DDBJ whole genome shotgun (WGS) entry which is preliminary data.</text>
</comment>
<keyword evidence="2" id="KW-1185">Reference proteome</keyword>
<accession>A0A164P3W9</accession>
<sequence length="77" mass="9038">IHPIFAVALQCLHFEEFIKSADYTFVDEELRNLLKNLKPEDLANVTAVNIPIEIRDLVEKYEAFRHKTILGEINQNW</sequence>
<dbReference type="AlphaFoldDB" id="A0A164P3W9"/>